<evidence type="ECO:0000256" key="1">
    <source>
        <dbReference type="SAM" id="MobiDB-lite"/>
    </source>
</evidence>
<feature type="compositionally biased region" description="Gly residues" evidence="1">
    <location>
        <begin position="320"/>
        <end position="332"/>
    </location>
</feature>
<feature type="compositionally biased region" description="Acidic residues" evidence="1">
    <location>
        <begin position="508"/>
        <end position="518"/>
    </location>
</feature>
<feature type="region of interest" description="Disordered" evidence="1">
    <location>
        <begin position="477"/>
        <end position="518"/>
    </location>
</feature>
<gene>
    <name evidence="2" type="ORF">Cvel_20520</name>
</gene>
<dbReference type="EMBL" id="CDMZ01000935">
    <property type="protein sequence ID" value="CEM24232.1"/>
    <property type="molecule type" value="Genomic_DNA"/>
</dbReference>
<dbReference type="PANTHER" id="PTHR22708">
    <property type="entry name" value="LEUCINE-RICH REPEAT-CONTAINING PROTEIN 56"/>
    <property type="match status" value="1"/>
</dbReference>
<evidence type="ECO:0008006" key="3">
    <source>
        <dbReference type="Google" id="ProtNLM"/>
    </source>
</evidence>
<dbReference type="Gene3D" id="3.80.10.10">
    <property type="entry name" value="Ribonuclease Inhibitor"/>
    <property type="match status" value="1"/>
</dbReference>
<dbReference type="AlphaFoldDB" id="A0A0G4G721"/>
<feature type="compositionally biased region" description="Acidic residues" evidence="1">
    <location>
        <begin position="241"/>
        <end position="250"/>
    </location>
</feature>
<protein>
    <recommendedName>
        <fullName evidence="3">U2A'/phosphoprotein 32 family A C-terminal domain-containing protein</fullName>
    </recommendedName>
</protein>
<feature type="compositionally biased region" description="Basic and acidic residues" evidence="1">
    <location>
        <begin position="226"/>
        <end position="240"/>
    </location>
</feature>
<feature type="compositionally biased region" description="Low complexity" evidence="1">
    <location>
        <begin position="333"/>
        <end position="362"/>
    </location>
</feature>
<accession>A0A0G4G721</accession>
<proteinExistence type="predicted"/>
<dbReference type="InterPro" id="IPR040091">
    <property type="entry name" value="LRRC56"/>
</dbReference>
<feature type="region of interest" description="Disordered" evidence="1">
    <location>
        <begin position="199"/>
        <end position="250"/>
    </location>
</feature>
<dbReference type="VEuPathDB" id="CryptoDB:Cvel_20520"/>
<feature type="compositionally biased region" description="Basic and acidic residues" evidence="1">
    <location>
        <begin position="199"/>
        <end position="209"/>
    </location>
</feature>
<dbReference type="PANTHER" id="PTHR22708:SF0">
    <property type="entry name" value="LEUCINE-RICH REPEAT-CONTAINING PROTEIN 56"/>
    <property type="match status" value="1"/>
</dbReference>
<feature type="compositionally biased region" description="Polar residues" evidence="1">
    <location>
        <begin position="1"/>
        <end position="10"/>
    </location>
</feature>
<dbReference type="InterPro" id="IPR032675">
    <property type="entry name" value="LRR_dom_sf"/>
</dbReference>
<feature type="region of interest" description="Disordered" evidence="1">
    <location>
        <begin position="280"/>
        <end position="378"/>
    </location>
</feature>
<organism evidence="2">
    <name type="scientific">Chromera velia CCMP2878</name>
    <dbReference type="NCBI Taxonomy" id="1169474"/>
    <lineage>
        <taxon>Eukaryota</taxon>
        <taxon>Sar</taxon>
        <taxon>Alveolata</taxon>
        <taxon>Colpodellida</taxon>
        <taxon>Chromeraceae</taxon>
        <taxon>Chromera</taxon>
    </lineage>
</organism>
<dbReference type="SUPFAM" id="SSF52058">
    <property type="entry name" value="L domain-like"/>
    <property type="match status" value="1"/>
</dbReference>
<evidence type="ECO:0000313" key="2">
    <source>
        <dbReference type="EMBL" id="CEM24232.1"/>
    </source>
</evidence>
<sequence>MPTPPESSRQTPDEGENPCDDFDWPGYIDATRIPIPYSAEERPTVTYFEAQVDVDEQRIEDIGETLGNLKQLRLLAGSSLQSLRSLGTSFRNLTVLWAARCGVVDVGGISSLPCLGELYVSFNEVSDLSPLSGHSALEVLDLEGNRVDDPSELAWLASCDNLRELTLSGNPVCKKGEYSKSRLRTMLPSLEWLDDEPATLRDVKEEETGRGGVDGEEPSLSGLSARGEEEAAADKDKEKEGEDDCMAGEPDDEMIIVECIKATRPAGFCLAPPDLAGTPTGAGRGDALPIGGRPGTAPTHALQAATSSGGGSPTATPSASGGGAGTGTGAAAGGSSSFRSARGGVGVRSQGAGSAAGGRPSTALPPNSLPGGSAATRLGARPGTAAVPGTPNVGPLGCAGTWGGGFPFSRTSTAASSAKGGAAFHSELTVGANSFAGSPIAAIRHRRRACPESSMKQRNPDILSLVFKERLLLHQRQQKTRCQGGKEDEKAKGGSRTSGRYERLVIGEEGEEDWEEFC</sequence>
<reference evidence="2" key="1">
    <citation type="submission" date="2014-11" db="EMBL/GenBank/DDBJ databases">
        <authorList>
            <person name="Otto D Thomas"/>
            <person name="Naeem Raeece"/>
        </authorList>
    </citation>
    <scope>NUCLEOTIDE SEQUENCE</scope>
</reference>
<feature type="region of interest" description="Disordered" evidence="1">
    <location>
        <begin position="1"/>
        <end position="21"/>
    </location>
</feature>
<name>A0A0G4G721_9ALVE</name>